<gene>
    <name evidence="3" type="ORF">HPP92_011414</name>
</gene>
<dbReference type="PANTHER" id="PTHR31286">
    <property type="entry name" value="GLYCINE-RICH CELL WALL STRUCTURAL PROTEIN 1.8-LIKE"/>
    <property type="match status" value="1"/>
</dbReference>
<accession>A0A835R0J2</accession>
<dbReference type="Proteomes" id="UP000636800">
    <property type="component" value="Chromosome 5"/>
</dbReference>
<dbReference type="GO" id="GO:0003676">
    <property type="term" value="F:nucleic acid binding"/>
    <property type="evidence" value="ECO:0007669"/>
    <property type="project" value="InterPro"/>
</dbReference>
<evidence type="ECO:0000313" key="3">
    <source>
        <dbReference type="EMBL" id="KAG0480556.1"/>
    </source>
</evidence>
<dbReference type="OrthoDB" id="4062651at2759"/>
<evidence type="ECO:0000256" key="1">
    <source>
        <dbReference type="PROSITE-ProRule" id="PRU00047"/>
    </source>
</evidence>
<feature type="domain" description="CCHC-type" evidence="2">
    <location>
        <begin position="45"/>
        <end position="60"/>
    </location>
</feature>
<name>A0A835R0J2_VANPL</name>
<keyword evidence="1" id="KW-0863">Zinc-finger</keyword>
<dbReference type="InterPro" id="IPR001878">
    <property type="entry name" value="Znf_CCHC"/>
</dbReference>
<dbReference type="GO" id="GO:0008270">
    <property type="term" value="F:zinc ion binding"/>
    <property type="evidence" value="ECO:0007669"/>
    <property type="project" value="UniProtKB-KW"/>
</dbReference>
<proteinExistence type="predicted"/>
<dbReference type="PANTHER" id="PTHR31286:SF180">
    <property type="entry name" value="OS10G0362600 PROTEIN"/>
    <property type="match status" value="1"/>
</dbReference>
<dbReference type="SUPFAM" id="SSF57756">
    <property type="entry name" value="Retrovirus zinc finger-like domains"/>
    <property type="match status" value="1"/>
</dbReference>
<keyword evidence="1" id="KW-0862">Zinc</keyword>
<dbReference type="PROSITE" id="PS50158">
    <property type="entry name" value="ZF_CCHC"/>
    <property type="match status" value="1"/>
</dbReference>
<dbReference type="EMBL" id="JADCNL010000005">
    <property type="protein sequence ID" value="KAG0480556.1"/>
    <property type="molecule type" value="Genomic_DNA"/>
</dbReference>
<dbReference type="InterPro" id="IPR036875">
    <property type="entry name" value="Znf_CCHC_sf"/>
</dbReference>
<keyword evidence="1" id="KW-0479">Metal-binding</keyword>
<evidence type="ECO:0000259" key="2">
    <source>
        <dbReference type="PROSITE" id="PS50158"/>
    </source>
</evidence>
<keyword evidence="4" id="KW-1185">Reference proteome</keyword>
<evidence type="ECO:0000313" key="4">
    <source>
        <dbReference type="Proteomes" id="UP000636800"/>
    </source>
</evidence>
<protein>
    <recommendedName>
        <fullName evidence="2">CCHC-type domain-containing protein</fullName>
    </recommendedName>
</protein>
<comment type="caution">
    <text evidence="3">The sequence shown here is derived from an EMBL/GenBank/DDBJ whole genome shotgun (WGS) entry which is preliminary data.</text>
</comment>
<dbReference type="Pfam" id="PF14392">
    <property type="entry name" value="zf-CCHC_4"/>
    <property type="match status" value="1"/>
</dbReference>
<reference evidence="3 4" key="1">
    <citation type="journal article" date="2020" name="Nat. Food">
        <title>A phased Vanilla planifolia genome enables genetic improvement of flavour and production.</title>
        <authorList>
            <person name="Hasing T."/>
            <person name="Tang H."/>
            <person name="Brym M."/>
            <person name="Khazi F."/>
            <person name="Huang T."/>
            <person name="Chambers A.H."/>
        </authorList>
    </citation>
    <scope>NUCLEOTIDE SEQUENCE [LARGE SCALE GENOMIC DNA]</scope>
    <source>
        <tissue evidence="3">Leaf</tissue>
    </source>
</reference>
<dbReference type="InterPro" id="IPR040256">
    <property type="entry name" value="At4g02000-like"/>
</dbReference>
<dbReference type="AlphaFoldDB" id="A0A835R0J2"/>
<sequence>MQRTSYARVCVRMDLTKPLKSGLWLSGDLGKSFQPIEYEGLPRICYACGHVGHVVEHCPKKKMEKETVKNTTTNTGLAAYCTGSEELCASNGSIFVESPAVVPPCAPPAQTQDMHADETVREGLGPWMVVQPRKRRPIQITNDHQNTGQRSHAIDSTVRGIKREEGRDRIAIRRRRSASIVRGREPIQRSWAPKGVTRSAPNNRHELLIGTRARKQCPWTKWRRKTATAA</sequence>
<organism evidence="3 4">
    <name type="scientific">Vanilla planifolia</name>
    <name type="common">Vanilla</name>
    <dbReference type="NCBI Taxonomy" id="51239"/>
    <lineage>
        <taxon>Eukaryota</taxon>
        <taxon>Viridiplantae</taxon>
        <taxon>Streptophyta</taxon>
        <taxon>Embryophyta</taxon>
        <taxon>Tracheophyta</taxon>
        <taxon>Spermatophyta</taxon>
        <taxon>Magnoliopsida</taxon>
        <taxon>Liliopsida</taxon>
        <taxon>Asparagales</taxon>
        <taxon>Orchidaceae</taxon>
        <taxon>Vanilloideae</taxon>
        <taxon>Vanilleae</taxon>
        <taxon>Vanilla</taxon>
    </lineage>
</organism>
<dbReference type="InterPro" id="IPR025836">
    <property type="entry name" value="Zn_knuckle_CX2CX4HX4C"/>
</dbReference>